<accession>A0A974SL25</accession>
<dbReference type="KEGG" id="xdi:EZH22_13145"/>
<evidence type="ECO:0000256" key="1">
    <source>
        <dbReference type="ARBA" id="ARBA00001974"/>
    </source>
</evidence>
<dbReference type="Gene3D" id="3.50.50.60">
    <property type="entry name" value="FAD/NAD(P)-binding domain"/>
    <property type="match status" value="1"/>
</dbReference>
<dbReference type="RefSeq" id="WP_203196044.1">
    <property type="nucleotide sequence ID" value="NZ_CP063362.1"/>
</dbReference>
<evidence type="ECO:0000313" key="7">
    <source>
        <dbReference type="EMBL" id="QRG09127.1"/>
    </source>
</evidence>
<comment type="similarity">
    <text evidence="5">Belongs to the L2HGDH family.</text>
</comment>
<evidence type="ECO:0000256" key="4">
    <source>
        <dbReference type="ARBA" id="ARBA00023002"/>
    </source>
</evidence>
<keyword evidence="3" id="KW-0274">FAD</keyword>
<evidence type="ECO:0000256" key="2">
    <source>
        <dbReference type="ARBA" id="ARBA00022630"/>
    </source>
</evidence>
<dbReference type="Pfam" id="PF01266">
    <property type="entry name" value="DAO"/>
    <property type="match status" value="1"/>
</dbReference>
<evidence type="ECO:0000256" key="5">
    <source>
        <dbReference type="ARBA" id="ARBA00037941"/>
    </source>
</evidence>
<dbReference type="SUPFAM" id="SSF51905">
    <property type="entry name" value="FAD/NAD(P)-binding domain"/>
    <property type="match status" value="1"/>
</dbReference>
<dbReference type="Proteomes" id="UP000596427">
    <property type="component" value="Chromosome"/>
</dbReference>
<organism evidence="7 8">
    <name type="scientific">Xanthobacter dioxanivorans</name>
    <dbReference type="NCBI Taxonomy" id="2528964"/>
    <lineage>
        <taxon>Bacteria</taxon>
        <taxon>Pseudomonadati</taxon>
        <taxon>Pseudomonadota</taxon>
        <taxon>Alphaproteobacteria</taxon>
        <taxon>Hyphomicrobiales</taxon>
        <taxon>Xanthobacteraceae</taxon>
        <taxon>Xanthobacter</taxon>
    </lineage>
</organism>
<reference evidence="7 8" key="1">
    <citation type="submission" date="2020-10" db="EMBL/GenBank/DDBJ databases">
        <title>Degradation of 1,4-Dioxane by Xanthobacter sp. YN2, via a Novel Group-2 Soluble Di-Iron Monooxygenase.</title>
        <authorList>
            <person name="Ma F."/>
            <person name="Wang Y."/>
            <person name="Yang J."/>
            <person name="Guo H."/>
            <person name="Su D."/>
            <person name="Yu L."/>
        </authorList>
    </citation>
    <scope>NUCLEOTIDE SEQUENCE [LARGE SCALE GENOMIC DNA]</scope>
    <source>
        <strain evidence="7 8">YN2</strain>
    </source>
</reference>
<evidence type="ECO:0000256" key="3">
    <source>
        <dbReference type="ARBA" id="ARBA00022827"/>
    </source>
</evidence>
<comment type="cofactor">
    <cofactor evidence="1">
        <name>FAD</name>
        <dbReference type="ChEBI" id="CHEBI:57692"/>
    </cofactor>
</comment>
<dbReference type="EMBL" id="CP063362">
    <property type="protein sequence ID" value="QRG09127.1"/>
    <property type="molecule type" value="Genomic_DNA"/>
</dbReference>
<keyword evidence="4" id="KW-0560">Oxidoreductase</keyword>
<evidence type="ECO:0000313" key="8">
    <source>
        <dbReference type="Proteomes" id="UP000596427"/>
    </source>
</evidence>
<keyword evidence="8" id="KW-1185">Reference proteome</keyword>
<name>A0A974SL25_9HYPH</name>
<dbReference type="GO" id="GO:0047545">
    <property type="term" value="F:(S)-2-hydroxyglutarate dehydrogenase activity"/>
    <property type="evidence" value="ECO:0007669"/>
    <property type="project" value="TreeGrafter"/>
</dbReference>
<feature type="domain" description="FAD dependent oxidoreductase" evidence="6">
    <location>
        <begin position="6"/>
        <end position="363"/>
    </location>
</feature>
<dbReference type="InterPro" id="IPR006076">
    <property type="entry name" value="FAD-dep_OxRdtase"/>
</dbReference>
<dbReference type="PANTHER" id="PTHR43104">
    <property type="entry name" value="L-2-HYDROXYGLUTARATE DEHYDROGENASE, MITOCHONDRIAL"/>
    <property type="match status" value="1"/>
</dbReference>
<proteinExistence type="inferred from homology"/>
<dbReference type="PANTHER" id="PTHR43104:SF4">
    <property type="entry name" value="L-2-HYDROXYGLUTARATE DEHYDROGENASE, MITOCHONDRIAL"/>
    <property type="match status" value="1"/>
</dbReference>
<evidence type="ECO:0000259" key="6">
    <source>
        <dbReference type="Pfam" id="PF01266"/>
    </source>
</evidence>
<dbReference type="AlphaFoldDB" id="A0A974SL25"/>
<sequence length="366" mass="37944">MDQVECIVVGAGVVGLAVARALALSGREVVVLEAAEAIGTGISSRNSEVIHAGIYYEPGSLKAELCVKGRDALYAFCASHGVGHARLGKLIVAASAEEVGYLERLAERGAANGVDDLRLLDAGEARRLEPALGVHAALLSPSTGIVDTHGLMLAIQGDMEAAGGMLALQAPFEAAEPGTGGLVVRTGGASPMMLGCRLLVNSAGLDAPGVASRISGMPEARVPAQAMAKGNYFTCGRKVPFRHLIYPVPEPGGLGTHLTLDLGGQGRFGPDVEWVSERDYRVDPTRKAGMLGSIRRYWPQVRDEDLEPGYAGIRPKIEVSGGASADFLIQGPAMHGLPGLLNLFGIESPGLTSALAIAGRVVEMAP</sequence>
<dbReference type="Gene3D" id="3.30.9.10">
    <property type="entry name" value="D-Amino Acid Oxidase, subunit A, domain 2"/>
    <property type="match status" value="1"/>
</dbReference>
<gene>
    <name evidence="7" type="ORF">EZH22_13145</name>
</gene>
<protein>
    <submittedName>
        <fullName evidence="7">NAD(P)/FAD-dependent oxidoreductase</fullName>
    </submittedName>
</protein>
<dbReference type="InterPro" id="IPR036188">
    <property type="entry name" value="FAD/NAD-bd_sf"/>
</dbReference>
<keyword evidence="2" id="KW-0285">Flavoprotein</keyword>